<evidence type="ECO:0000256" key="2">
    <source>
        <dbReference type="ARBA" id="ARBA00022598"/>
    </source>
</evidence>
<dbReference type="STRING" id="1287681.M7SPI0"/>
<dbReference type="InterPro" id="IPR045851">
    <property type="entry name" value="AMP-bd_C_sf"/>
</dbReference>
<dbReference type="GO" id="GO:0005811">
    <property type="term" value="C:lipid droplet"/>
    <property type="evidence" value="ECO:0007669"/>
    <property type="project" value="TreeGrafter"/>
</dbReference>
<gene>
    <name evidence="4" type="ORF">UCREL1_4628</name>
</gene>
<dbReference type="PANTHER" id="PTHR43107">
    <property type="entry name" value="LONG-CHAIN FATTY ACID TRANSPORT PROTEIN"/>
    <property type="match status" value="1"/>
</dbReference>
<dbReference type="Proteomes" id="UP000012174">
    <property type="component" value="Unassembled WGS sequence"/>
</dbReference>
<dbReference type="Gene3D" id="3.40.50.12780">
    <property type="entry name" value="N-terminal domain of ligase-like"/>
    <property type="match status" value="1"/>
</dbReference>
<dbReference type="OrthoDB" id="10253869at2759"/>
<dbReference type="AlphaFoldDB" id="M7SPI0"/>
<dbReference type="KEGG" id="ela:UCREL1_4628"/>
<dbReference type="Pfam" id="PF13193">
    <property type="entry name" value="AMP-binding_C"/>
    <property type="match status" value="1"/>
</dbReference>
<dbReference type="Gene3D" id="3.30.300.30">
    <property type="match status" value="1"/>
</dbReference>
<dbReference type="InterPro" id="IPR025110">
    <property type="entry name" value="AMP-bd_C"/>
</dbReference>
<dbReference type="InterPro" id="IPR042099">
    <property type="entry name" value="ANL_N_sf"/>
</dbReference>
<dbReference type="FunFam" id="3.30.300.30:FF:000002">
    <property type="entry name" value="Long-chain fatty acid transport protein 1"/>
    <property type="match status" value="1"/>
</dbReference>
<dbReference type="EMBL" id="KB706253">
    <property type="protein sequence ID" value="EMR68359.1"/>
    <property type="molecule type" value="Genomic_DNA"/>
</dbReference>
<organism evidence="4 5">
    <name type="scientific">Eutypa lata (strain UCR-EL1)</name>
    <name type="common">Grapevine dieback disease fungus</name>
    <name type="synonym">Eutypa armeniacae</name>
    <dbReference type="NCBI Taxonomy" id="1287681"/>
    <lineage>
        <taxon>Eukaryota</taxon>
        <taxon>Fungi</taxon>
        <taxon>Dikarya</taxon>
        <taxon>Ascomycota</taxon>
        <taxon>Pezizomycotina</taxon>
        <taxon>Sordariomycetes</taxon>
        <taxon>Xylariomycetidae</taxon>
        <taxon>Xylariales</taxon>
        <taxon>Diatrypaceae</taxon>
        <taxon>Eutypa</taxon>
    </lineage>
</organism>
<comment type="similarity">
    <text evidence="1">Belongs to the ATP-dependent AMP-binding enzyme family.</text>
</comment>
<proteinExistence type="inferred from homology"/>
<dbReference type="PANTHER" id="PTHR43107:SF6">
    <property type="entry name" value="ACYL-COA SYNTHETASE FAMILY PROTEIN (CEFD1), PUTATIVE (AFU_ORTHOLOGUE AFUA_6G03630)-RELATED"/>
    <property type="match status" value="1"/>
</dbReference>
<dbReference type="OMA" id="LMEVAYN"/>
<evidence type="ECO:0000256" key="1">
    <source>
        <dbReference type="ARBA" id="ARBA00006432"/>
    </source>
</evidence>
<dbReference type="GO" id="GO:0005324">
    <property type="term" value="F:long-chain fatty acid transmembrane transporter activity"/>
    <property type="evidence" value="ECO:0007669"/>
    <property type="project" value="TreeGrafter"/>
</dbReference>
<accession>M7SPI0</accession>
<dbReference type="eggNOG" id="KOG1179">
    <property type="taxonomic scope" value="Eukaryota"/>
</dbReference>
<keyword evidence="2 4" id="KW-0436">Ligase</keyword>
<dbReference type="GO" id="GO:0005777">
    <property type="term" value="C:peroxisome"/>
    <property type="evidence" value="ECO:0007669"/>
    <property type="project" value="TreeGrafter"/>
</dbReference>
<sequence length="265" mass="29803">MPLDNPARGDFRAHAVGHHGLVMRRRFRDVYVPVEIDVETGDIARDPATGFARRVPYETGGEILVAQPPSITPPFPGYYKNPDATDKKYVRDVFRKGDLWYRTGDALRRDTDGRWFFLDRLGDTFRWKGENVSTAEVSEVLGRHPGVLEATVYGVSLPNHDGKAGMAAVYIDPEASKSFDYKSLLKHARTYLPKYAVPVFIRHIKERSATHNNKQDKVPLKKAGIDPGQMEGNPVLWVSDHGKGDDYVPFTQNELDLLNAGRAKL</sequence>
<feature type="domain" description="AMP-binding enzyme C-terminal" evidence="3">
    <location>
        <begin position="136"/>
        <end position="214"/>
    </location>
</feature>
<name>M7SPI0_EUTLA</name>
<evidence type="ECO:0000313" key="4">
    <source>
        <dbReference type="EMBL" id="EMR68359.1"/>
    </source>
</evidence>
<dbReference type="HOGENOM" id="CLU_000022_46_1_1"/>
<dbReference type="SUPFAM" id="SSF56801">
    <property type="entry name" value="Acetyl-CoA synthetase-like"/>
    <property type="match status" value="1"/>
</dbReference>
<dbReference type="GO" id="GO:0044539">
    <property type="term" value="P:long-chain fatty acid import into cell"/>
    <property type="evidence" value="ECO:0007669"/>
    <property type="project" value="TreeGrafter"/>
</dbReference>
<reference evidence="5" key="1">
    <citation type="journal article" date="2013" name="Genome Announc.">
        <title>Draft genome sequence of the grapevine dieback fungus Eutypa lata UCR-EL1.</title>
        <authorList>
            <person name="Blanco-Ulate B."/>
            <person name="Rolshausen P.E."/>
            <person name="Cantu D."/>
        </authorList>
    </citation>
    <scope>NUCLEOTIDE SEQUENCE [LARGE SCALE GENOMIC DNA]</scope>
    <source>
        <strain evidence="5">UCR-EL1</strain>
    </source>
</reference>
<protein>
    <submittedName>
        <fullName evidence="4">Putative amp dependent ligase protein</fullName>
    </submittedName>
</protein>
<dbReference type="GO" id="GO:0009898">
    <property type="term" value="C:cytoplasmic side of plasma membrane"/>
    <property type="evidence" value="ECO:0007669"/>
    <property type="project" value="TreeGrafter"/>
</dbReference>
<keyword evidence="5" id="KW-1185">Reference proteome</keyword>
<dbReference type="GO" id="GO:0004467">
    <property type="term" value="F:long-chain fatty acid-CoA ligase activity"/>
    <property type="evidence" value="ECO:0007669"/>
    <property type="project" value="TreeGrafter"/>
</dbReference>
<evidence type="ECO:0000313" key="5">
    <source>
        <dbReference type="Proteomes" id="UP000012174"/>
    </source>
</evidence>
<evidence type="ECO:0000259" key="3">
    <source>
        <dbReference type="Pfam" id="PF13193"/>
    </source>
</evidence>